<dbReference type="RefSeq" id="WP_182556581.1">
    <property type="nucleotide sequence ID" value="NZ_BPRF01000013.1"/>
</dbReference>
<feature type="region of interest" description="Disordered" evidence="1">
    <location>
        <begin position="90"/>
        <end position="119"/>
    </location>
</feature>
<keyword evidence="3" id="KW-1185">Reference proteome</keyword>
<reference evidence="2 3" key="1">
    <citation type="submission" date="2020-08" db="EMBL/GenBank/DDBJ databases">
        <title>Genomic Encyclopedia of Type Strains, Phase IV (KMG-IV): sequencing the most valuable type-strain genomes for metagenomic binning, comparative biology and taxonomic classification.</title>
        <authorList>
            <person name="Goeker M."/>
        </authorList>
    </citation>
    <scope>NUCLEOTIDE SEQUENCE [LARGE SCALE GENOMIC DNA]</scope>
    <source>
        <strain evidence="2 3">DSM 11490</strain>
    </source>
</reference>
<dbReference type="EMBL" id="JACJIB010000010">
    <property type="protein sequence ID" value="MBA8915742.1"/>
    <property type="molecule type" value="Genomic_DNA"/>
</dbReference>
<accession>A0AA40S7J2</accession>
<evidence type="ECO:0000313" key="2">
    <source>
        <dbReference type="EMBL" id="MBA8915742.1"/>
    </source>
</evidence>
<dbReference type="AlphaFoldDB" id="A0AA40S7J2"/>
<evidence type="ECO:0000256" key="1">
    <source>
        <dbReference type="SAM" id="MobiDB-lite"/>
    </source>
</evidence>
<comment type="caution">
    <text evidence="2">The sequence shown here is derived from an EMBL/GenBank/DDBJ whole genome shotgun (WGS) entry which is preliminary data.</text>
</comment>
<gene>
    <name evidence="2" type="ORF">HNR51_004852</name>
</gene>
<organism evidence="2 3">
    <name type="scientific">Methylorubrum thiocyanatum</name>
    <dbReference type="NCBI Taxonomy" id="47958"/>
    <lineage>
        <taxon>Bacteria</taxon>
        <taxon>Pseudomonadati</taxon>
        <taxon>Pseudomonadota</taxon>
        <taxon>Alphaproteobacteria</taxon>
        <taxon>Hyphomicrobiales</taxon>
        <taxon>Methylobacteriaceae</taxon>
        <taxon>Methylorubrum</taxon>
    </lineage>
</organism>
<dbReference type="Proteomes" id="UP000543554">
    <property type="component" value="Unassembled WGS sequence"/>
</dbReference>
<evidence type="ECO:0000313" key="3">
    <source>
        <dbReference type="Proteomes" id="UP000543554"/>
    </source>
</evidence>
<name>A0AA40S7J2_9HYPH</name>
<protein>
    <submittedName>
        <fullName evidence="2">Uncharacterized protein</fullName>
    </submittedName>
</protein>
<sequence length="119" mass="12079">MSFLLRAALVIGALSYLALQRQGGLDPARPQTAAAGIGTGIETGIGAGRTMGDAMDRLTTGGIGALVNALPPETRAEMARAGADAVARHVAGQIAPPRPSVDTLSASDRQPPWRGAISH</sequence>
<proteinExistence type="predicted"/>